<dbReference type="VEuPathDB" id="AmoebaDB:EHI_081630"/>
<sequence length="175" mass="20061">MSVLLLVLLIAFSNGQMYAMVSTFGGYDVVSPVDACRGEQCRKQVKAIMAKAQALENSLKKLDDTERALVRENEHDMADMAVFTSHDETKTLRNKIQVQNENLRKVRKTRVELMRTLYKLVGKLSVPQQGRLIRYLNLEHRIDIKYDNFKEGEGIPSKMKTCENKRGVDPEIDEN</sequence>
<dbReference type="VEuPathDB" id="AmoebaDB:EHI7A_063470"/>
<dbReference type="VEuPathDB" id="AmoebaDB:KM1_063900"/>
<keyword evidence="1" id="KW-0175">Coiled coil</keyword>
<dbReference type="VEuPathDB" id="AmoebaDB:EHI8A_026740"/>
<dbReference type="OMA" id="MFASHDE"/>
<evidence type="ECO:0000313" key="3">
    <source>
        <dbReference type="EMBL" id="GAT96971.1"/>
    </source>
</evidence>
<reference evidence="3 4" key="1">
    <citation type="submission" date="2016-05" db="EMBL/GenBank/DDBJ databases">
        <title>First whole genome sequencing of Entamoeba histolytica HM1:IMSS-clone-6.</title>
        <authorList>
            <person name="Mukherjee Avik.K."/>
            <person name="Izumyama S."/>
            <person name="Nakada-Tsukui K."/>
            <person name="Nozaki T."/>
        </authorList>
    </citation>
    <scope>NUCLEOTIDE SEQUENCE [LARGE SCALE GENOMIC DNA]</scope>
    <source>
        <strain evidence="3 4">HM1:IMSS clone 6</strain>
    </source>
</reference>
<dbReference type="Proteomes" id="UP000078387">
    <property type="component" value="Unassembled WGS sequence"/>
</dbReference>
<dbReference type="EMBL" id="BDEQ01000001">
    <property type="protein sequence ID" value="GAT96971.1"/>
    <property type="molecule type" value="Genomic_DNA"/>
</dbReference>
<keyword evidence="2" id="KW-0732">Signal</keyword>
<feature type="signal peptide" evidence="2">
    <location>
        <begin position="1"/>
        <end position="19"/>
    </location>
</feature>
<evidence type="ECO:0000256" key="1">
    <source>
        <dbReference type="SAM" id="Coils"/>
    </source>
</evidence>
<evidence type="ECO:0000256" key="2">
    <source>
        <dbReference type="SAM" id="SignalP"/>
    </source>
</evidence>
<dbReference type="VEuPathDB" id="AmoebaDB:EHI5A_052510"/>
<protein>
    <submittedName>
        <fullName evidence="3">Uncharacterized protein</fullName>
    </submittedName>
</protein>
<dbReference type="AlphaFoldDB" id="A0A5K1UJ62"/>
<feature type="coiled-coil region" evidence="1">
    <location>
        <begin position="45"/>
        <end position="75"/>
    </location>
</feature>
<accession>A0A5K1UJ62</accession>
<proteinExistence type="predicted"/>
<gene>
    <name evidence="3" type="ORF">CL6EHI_081630</name>
</gene>
<name>A0A5K1UJ62_ENTHI</name>
<evidence type="ECO:0000313" key="4">
    <source>
        <dbReference type="Proteomes" id="UP000078387"/>
    </source>
</evidence>
<feature type="chain" id="PRO_5023877822" evidence="2">
    <location>
        <begin position="20"/>
        <end position="175"/>
    </location>
</feature>
<comment type="caution">
    <text evidence="3">The sequence shown here is derived from an EMBL/GenBank/DDBJ whole genome shotgun (WGS) entry which is preliminary data.</text>
</comment>
<organism evidence="3 4">
    <name type="scientific">Entamoeba histolytica</name>
    <dbReference type="NCBI Taxonomy" id="5759"/>
    <lineage>
        <taxon>Eukaryota</taxon>
        <taxon>Amoebozoa</taxon>
        <taxon>Evosea</taxon>
        <taxon>Archamoebae</taxon>
        <taxon>Mastigamoebida</taxon>
        <taxon>Entamoebidae</taxon>
        <taxon>Entamoeba</taxon>
    </lineage>
</organism>